<protein>
    <recommendedName>
        <fullName evidence="2">Lipoprotein</fullName>
    </recommendedName>
</protein>
<organism evidence="1">
    <name type="scientific">hydrothermal vent metagenome</name>
    <dbReference type="NCBI Taxonomy" id="652676"/>
    <lineage>
        <taxon>unclassified sequences</taxon>
        <taxon>metagenomes</taxon>
        <taxon>ecological metagenomes</taxon>
    </lineage>
</organism>
<dbReference type="AlphaFoldDB" id="A0A160TDF2"/>
<gene>
    <name evidence="1" type="ORF">MGWOODY_Tha2217</name>
</gene>
<sequence length="130" mass="14958">MKLPKLVPLLIFPLLLIAACTPLGYQKAQVSPDTHQDGYLDKEVSPGVHIIEVRQEARYALMFHRETTEARFRTHWERRAAELCPNGYTGTPEMISPREARIDEFYCTLEVCQKYPLLSGVAFCKKVYEL</sequence>
<name>A0A160TDF2_9ZZZZ</name>
<evidence type="ECO:0000313" key="1">
    <source>
        <dbReference type="EMBL" id="CUS41698.1"/>
    </source>
</evidence>
<proteinExistence type="predicted"/>
<reference evidence="1" key="1">
    <citation type="submission" date="2015-10" db="EMBL/GenBank/DDBJ databases">
        <authorList>
            <person name="Gilbert D.G."/>
        </authorList>
    </citation>
    <scope>NUCLEOTIDE SEQUENCE</scope>
</reference>
<accession>A0A160TDF2</accession>
<dbReference type="PROSITE" id="PS51257">
    <property type="entry name" value="PROKAR_LIPOPROTEIN"/>
    <property type="match status" value="1"/>
</dbReference>
<evidence type="ECO:0008006" key="2">
    <source>
        <dbReference type="Google" id="ProtNLM"/>
    </source>
</evidence>
<dbReference type="EMBL" id="CZQC01000050">
    <property type="protein sequence ID" value="CUS41698.1"/>
    <property type="molecule type" value="Genomic_DNA"/>
</dbReference>